<sequence length="212" mass="21958">MSTAPAIALTRPAWVRDRIAEMGASWGATAPRVAGTLWWCMVASALVEQLVAARAAGRPAPPARLEALDCEMRPDGGVERLLAQPQPDARMTAAGDADLVAALSLRETLTRVIPVVAQVSGAGMPALWAVVADAMGNRAIDAGAPRVAVGLAEQVGGTLPLPRFVVVGGRTFVRRISCCLVFEVPGAAMCTSCPKRSSDERAALLESYAAGG</sequence>
<gene>
    <name evidence="2" type="ORF">IU449_07805</name>
</gene>
<keyword evidence="3" id="KW-1185">Reference proteome</keyword>
<evidence type="ECO:0000313" key="3">
    <source>
        <dbReference type="Proteomes" id="UP000707731"/>
    </source>
</evidence>
<feature type="domain" description="Ferric siderophore reductase C-terminal" evidence="1">
    <location>
        <begin position="177"/>
        <end position="195"/>
    </location>
</feature>
<dbReference type="EMBL" id="JADLQN010000001">
    <property type="protein sequence ID" value="MBF6354445.1"/>
    <property type="molecule type" value="Genomic_DNA"/>
</dbReference>
<evidence type="ECO:0000259" key="1">
    <source>
        <dbReference type="Pfam" id="PF11575"/>
    </source>
</evidence>
<dbReference type="RefSeq" id="WP_195001211.1">
    <property type="nucleotide sequence ID" value="NZ_JADLQN010000001.1"/>
</dbReference>
<proteinExistence type="predicted"/>
<protein>
    <submittedName>
        <fullName evidence="2">(2Fe-2S)-binding protein</fullName>
    </submittedName>
</protein>
<dbReference type="Proteomes" id="UP000707731">
    <property type="component" value="Unassembled WGS sequence"/>
</dbReference>
<dbReference type="InterPro" id="IPR024726">
    <property type="entry name" value="FhuF_C"/>
</dbReference>
<name>A0ABS0D7K7_9NOCA</name>
<evidence type="ECO:0000313" key="2">
    <source>
        <dbReference type="EMBL" id="MBF6354445.1"/>
    </source>
</evidence>
<reference evidence="2 3" key="1">
    <citation type="submission" date="2020-10" db="EMBL/GenBank/DDBJ databases">
        <title>Identification of Nocardia species via Next-generation sequencing and recognition of intraspecies genetic diversity.</title>
        <authorList>
            <person name="Li P."/>
            <person name="Li P."/>
            <person name="Lu B."/>
        </authorList>
    </citation>
    <scope>NUCLEOTIDE SEQUENCE [LARGE SCALE GENOMIC DNA]</scope>
    <source>
        <strain evidence="2 3">BJ06-0143</strain>
    </source>
</reference>
<organism evidence="2 3">
    <name type="scientific">Nocardia higoensis</name>
    <dbReference type="NCBI Taxonomy" id="228599"/>
    <lineage>
        <taxon>Bacteria</taxon>
        <taxon>Bacillati</taxon>
        <taxon>Actinomycetota</taxon>
        <taxon>Actinomycetes</taxon>
        <taxon>Mycobacteriales</taxon>
        <taxon>Nocardiaceae</taxon>
        <taxon>Nocardia</taxon>
    </lineage>
</organism>
<comment type="caution">
    <text evidence="2">The sequence shown here is derived from an EMBL/GenBank/DDBJ whole genome shotgun (WGS) entry which is preliminary data.</text>
</comment>
<accession>A0ABS0D7K7</accession>
<dbReference type="Pfam" id="PF11575">
    <property type="entry name" value="FhuF_C"/>
    <property type="match status" value="1"/>
</dbReference>